<proteinExistence type="predicted"/>
<dbReference type="SMART" id="SM00449">
    <property type="entry name" value="SPRY"/>
    <property type="match status" value="1"/>
</dbReference>
<reference evidence="4" key="1">
    <citation type="submission" date="2022-11" db="UniProtKB">
        <authorList>
            <consortium name="WormBaseParasite"/>
        </authorList>
    </citation>
    <scope>IDENTIFICATION</scope>
</reference>
<evidence type="ECO:0000313" key="3">
    <source>
        <dbReference type="Proteomes" id="UP000887572"/>
    </source>
</evidence>
<feature type="region of interest" description="Disordered" evidence="1">
    <location>
        <begin position="24"/>
        <end position="51"/>
    </location>
</feature>
<dbReference type="SUPFAM" id="SSF49899">
    <property type="entry name" value="Concanavalin A-like lectins/glucanases"/>
    <property type="match status" value="1"/>
</dbReference>
<evidence type="ECO:0000256" key="1">
    <source>
        <dbReference type="SAM" id="MobiDB-lite"/>
    </source>
</evidence>
<sequence>MTSISSKASTDSFDVVGVEQLANAEGLNAVGDDSDDEEATDREDDVAQHNNIDELASSIATAVVSKLGELNTTGMKPSHSSNVSGAVDKLLLICPQNRWNSSDCHTDLFVIRPECLTVFRHEMSSDAFCATVRAEMIIPRHHCGIFYYEVEVVKMVEWCHFGLMPMPMPLNSHYTNYSYKSDGSFWGHKVHGCKFYKNWPYVVANKDYKFGVGAVVGCGINLATRQIIYTLNGQRLDTTDLLVHQSDLYPYISLKDGADRVKANFGSQPFKYDLAKE</sequence>
<dbReference type="WBParaSite" id="Gr19_v10_g13633.t1">
    <property type="protein sequence ID" value="Gr19_v10_g13633.t1"/>
    <property type="gene ID" value="Gr19_v10_g13633"/>
</dbReference>
<dbReference type="InterPro" id="IPR044736">
    <property type="entry name" value="Gid1/RanBPM/SPLA_SPRY"/>
</dbReference>
<feature type="compositionally biased region" description="Acidic residues" evidence="1">
    <location>
        <begin position="32"/>
        <end position="44"/>
    </location>
</feature>
<feature type="domain" description="B30.2/SPRY" evidence="2">
    <location>
        <begin position="77"/>
        <end position="270"/>
    </location>
</feature>
<dbReference type="InterPro" id="IPR003877">
    <property type="entry name" value="SPRY_dom"/>
</dbReference>
<keyword evidence="3" id="KW-1185">Reference proteome</keyword>
<name>A0A914H6B6_GLORO</name>
<protein>
    <submittedName>
        <fullName evidence="4">B30.2/SPRY domain-containing protein</fullName>
    </submittedName>
</protein>
<dbReference type="PROSITE" id="PS50188">
    <property type="entry name" value="B302_SPRY"/>
    <property type="match status" value="1"/>
</dbReference>
<dbReference type="Pfam" id="PF00622">
    <property type="entry name" value="SPRY"/>
    <property type="match status" value="1"/>
</dbReference>
<dbReference type="InterPro" id="IPR013320">
    <property type="entry name" value="ConA-like_dom_sf"/>
</dbReference>
<dbReference type="CDD" id="cd12885">
    <property type="entry name" value="SPRY_RanBP_like"/>
    <property type="match status" value="1"/>
</dbReference>
<accession>A0A914H6B6</accession>
<dbReference type="Gene3D" id="2.60.120.920">
    <property type="match status" value="1"/>
</dbReference>
<evidence type="ECO:0000313" key="4">
    <source>
        <dbReference type="WBParaSite" id="Gr19_v10_g13633.t1"/>
    </source>
</evidence>
<organism evidence="3 4">
    <name type="scientific">Globodera rostochiensis</name>
    <name type="common">Golden nematode worm</name>
    <name type="synonym">Heterodera rostochiensis</name>
    <dbReference type="NCBI Taxonomy" id="31243"/>
    <lineage>
        <taxon>Eukaryota</taxon>
        <taxon>Metazoa</taxon>
        <taxon>Ecdysozoa</taxon>
        <taxon>Nematoda</taxon>
        <taxon>Chromadorea</taxon>
        <taxon>Rhabditida</taxon>
        <taxon>Tylenchina</taxon>
        <taxon>Tylenchomorpha</taxon>
        <taxon>Tylenchoidea</taxon>
        <taxon>Heteroderidae</taxon>
        <taxon>Heteroderinae</taxon>
        <taxon>Globodera</taxon>
    </lineage>
</organism>
<dbReference type="InterPro" id="IPR001870">
    <property type="entry name" value="B30.2/SPRY"/>
</dbReference>
<evidence type="ECO:0000259" key="2">
    <source>
        <dbReference type="PROSITE" id="PS50188"/>
    </source>
</evidence>
<dbReference type="AlphaFoldDB" id="A0A914H6B6"/>
<dbReference type="InterPro" id="IPR043136">
    <property type="entry name" value="B30.2/SPRY_sf"/>
</dbReference>
<dbReference type="Proteomes" id="UP000887572">
    <property type="component" value="Unplaced"/>
</dbReference>